<dbReference type="GO" id="GO:0019934">
    <property type="term" value="P:cGMP-mediated signaling"/>
    <property type="evidence" value="ECO:0007669"/>
    <property type="project" value="TreeGrafter"/>
</dbReference>
<comment type="caution">
    <text evidence="7">The sequence shown here is derived from an EMBL/GenBank/DDBJ whole genome shotgun (WGS) entry which is preliminary data.</text>
</comment>
<dbReference type="Proteomes" id="UP001432027">
    <property type="component" value="Unassembled WGS sequence"/>
</dbReference>
<dbReference type="Pfam" id="PF07701">
    <property type="entry name" value="HNOBA"/>
    <property type="match status" value="1"/>
</dbReference>
<dbReference type="EC" id="4.6.1.2" evidence="2"/>
<dbReference type="Pfam" id="PF00211">
    <property type="entry name" value="Guanylate_cyc"/>
    <property type="match status" value="1"/>
</dbReference>
<evidence type="ECO:0000256" key="5">
    <source>
        <dbReference type="ARBA" id="ARBA00023293"/>
    </source>
</evidence>
<evidence type="ECO:0000313" key="8">
    <source>
        <dbReference type="Proteomes" id="UP001432027"/>
    </source>
</evidence>
<keyword evidence="8" id="KW-1185">Reference proteome</keyword>
<keyword evidence="4" id="KW-0456">Lyase</keyword>
<dbReference type="Gene3D" id="6.10.250.780">
    <property type="match status" value="1"/>
</dbReference>
<feature type="non-terminal residue" evidence="7">
    <location>
        <position position="152"/>
    </location>
</feature>
<dbReference type="Gene3D" id="3.30.70.1230">
    <property type="entry name" value="Nucleotide cyclase"/>
    <property type="match status" value="1"/>
</dbReference>
<dbReference type="AlphaFoldDB" id="A0AAV5THV7"/>
<accession>A0AAV5THV7</accession>
<evidence type="ECO:0000256" key="1">
    <source>
        <dbReference type="ARBA" id="ARBA00001436"/>
    </source>
</evidence>
<proteinExistence type="predicted"/>
<sequence>LLQYGMRLTAMPLHDATRDIILLNQQRLSDVEVNEELEANNEQLETMGKDLVKEHDRTEALLHDQLPHTVARQFLNNEDIEAKQYDEASIMFTDIPQLSIIVAKSEPKQIVFMLNDLFSRFDRLVGFNDNVYKVETVGDCYMTVAGIPDQVM</sequence>
<dbReference type="CDD" id="cd07302">
    <property type="entry name" value="CHD"/>
    <property type="match status" value="1"/>
</dbReference>
<keyword evidence="5" id="KW-0141">cGMP biosynthesis</keyword>
<organism evidence="7 8">
    <name type="scientific">Pristionchus entomophagus</name>
    <dbReference type="NCBI Taxonomy" id="358040"/>
    <lineage>
        <taxon>Eukaryota</taxon>
        <taxon>Metazoa</taxon>
        <taxon>Ecdysozoa</taxon>
        <taxon>Nematoda</taxon>
        <taxon>Chromadorea</taxon>
        <taxon>Rhabditida</taxon>
        <taxon>Rhabditina</taxon>
        <taxon>Diplogasteromorpha</taxon>
        <taxon>Diplogasteroidea</taxon>
        <taxon>Neodiplogasteridae</taxon>
        <taxon>Pristionchus</taxon>
    </lineage>
</organism>
<feature type="non-terminal residue" evidence="7">
    <location>
        <position position="1"/>
    </location>
</feature>
<keyword evidence="3" id="KW-0547">Nucleotide-binding</keyword>
<name>A0AAV5THV7_9BILA</name>
<dbReference type="InterPro" id="IPR029787">
    <property type="entry name" value="Nucleotide_cyclase"/>
</dbReference>
<protein>
    <recommendedName>
        <fullName evidence="2">guanylate cyclase</fullName>
        <ecNumber evidence="2">4.6.1.2</ecNumber>
    </recommendedName>
</protein>
<dbReference type="EMBL" id="BTSX01000004">
    <property type="protein sequence ID" value="GMS93872.1"/>
    <property type="molecule type" value="Genomic_DNA"/>
</dbReference>
<dbReference type="SMART" id="SM00044">
    <property type="entry name" value="CYCc"/>
    <property type="match status" value="1"/>
</dbReference>
<comment type="catalytic activity">
    <reaction evidence="1">
        <text>GTP = 3',5'-cyclic GMP + diphosphate</text>
        <dbReference type="Rhea" id="RHEA:13665"/>
        <dbReference type="ChEBI" id="CHEBI:33019"/>
        <dbReference type="ChEBI" id="CHEBI:37565"/>
        <dbReference type="ChEBI" id="CHEBI:57746"/>
        <dbReference type="EC" id="4.6.1.2"/>
    </reaction>
</comment>
<dbReference type="InterPro" id="IPR011645">
    <property type="entry name" value="HNOB_dom_associated"/>
</dbReference>
<gene>
    <name evidence="7" type="ORF">PENTCL1PPCAC_16047</name>
</gene>
<dbReference type="PANTHER" id="PTHR45655:SF13">
    <property type="entry name" value="SOLUBLE GUANYLATE CYCLASE GCY-32-RELATED"/>
    <property type="match status" value="1"/>
</dbReference>
<dbReference type="GO" id="GO:0000166">
    <property type="term" value="F:nucleotide binding"/>
    <property type="evidence" value="ECO:0007669"/>
    <property type="project" value="UniProtKB-KW"/>
</dbReference>
<evidence type="ECO:0000256" key="2">
    <source>
        <dbReference type="ARBA" id="ARBA00012202"/>
    </source>
</evidence>
<evidence type="ECO:0000313" key="7">
    <source>
        <dbReference type="EMBL" id="GMS93872.1"/>
    </source>
</evidence>
<dbReference type="InterPro" id="IPR001054">
    <property type="entry name" value="A/G_cyclase"/>
</dbReference>
<dbReference type="GO" id="GO:0070482">
    <property type="term" value="P:response to oxygen levels"/>
    <property type="evidence" value="ECO:0007669"/>
    <property type="project" value="TreeGrafter"/>
</dbReference>
<evidence type="ECO:0000256" key="3">
    <source>
        <dbReference type="ARBA" id="ARBA00022741"/>
    </source>
</evidence>
<reference evidence="7" key="1">
    <citation type="submission" date="2023-10" db="EMBL/GenBank/DDBJ databases">
        <title>Genome assembly of Pristionchus species.</title>
        <authorList>
            <person name="Yoshida K."/>
            <person name="Sommer R.J."/>
        </authorList>
    </citation>
    <scope>NUCLEOTIDE SEQUENCE</scope>
    <source>
        <strain evidence="7">RS0144</strain>
    </source>
</reference>
<evidence type="ECO:0000256" key="4">
    <source>
        <dbReference type="ARBA" id="ARBA00023239"/>
    </source>
</evidence>
<dbReference type="GO" id="GO:0008074">
    <property type="term" value="C:guanylate cyclase complex, soluble"/>
    <property type="evidence" value="ECO:0007669"/>
    <property type="project" value="TreeGrafter"/>
</dbReference>
<dbReference type="PANTHER" id="PTHR45655">
    <property type="entry name" value="GUANYLATE CYCLASE SOLUBLE SUBUNIT BETA-2"/>
    <property type="match status" value="1"/>
</dbReference>
<evidence type="ECO:0000259" key="6">
    <source>
        <dbReference type="PROSITE" id="PS50125"/>
    </source>
</evidence>
<dbReference type="PROSITE" id="PS50125">
    <property type="entry name" value="GUANYLATE_CYCLASE_2"/>
    <property type="match status" value="1"/>
</dbReference>
<feature type="domain" description="Guanylate cyclase" evidence="6">
    <location>
        <begin position="89"/>
        <end position="152"/>
    </location>
</feature>
<dbReference type="SUPFAM" id="SSF55073">
    <property type="entry name" value="Nucleotide cyclase"/>
    <property type="match status" value="1"/>
</dbReference>
<dbReference type="GO" id="GO:0004383">
    <property type="term" value="F:guanylate cyclase activity"/>
    <property type="evidence" value="ECO:0007669"/>
    <property type="project" value="UniProtKB-EC"/>
</dbReference>